<evidence type="ECO:0000313" key="3">
    <source>
        <dbReference type="EMBL" id="EMG49327.1"/>
    </source>
</evidence>
<accession>M3HPC1</accession>
<keyword evidence="2" id="KW-0677">Repeat</keyword>
<dbReference type="PANTHER" id="PTHR45712">
    <property type="entry name" value="AGAP008170-PA"/>
    <property type="match status" value="1"/>
</dbReference>
<protein>
    <submittedName>
        <fullName evidence="3">Uncharacterized protein</fullName>
    </submittedName>
</protein>
<sequence length="387" mass="44168">VKDEPSVIQENYSKGRTIERTINQNSIKLPKNLQSLYIDGDSYKGQFGKSRTLFSNKEENMLQNLKILSIIYFDGFSRLGLLPPSLTQLTICSGRKMKSLNSDFFDNLKSVTSLQSLTIYCPLGACFDYELPPKLEYLELSNRQLCKISLRSKSLKRFYLYQTKFSVVSPENFQVPESLVELVLSNCVITLFDDSFVFPQRLQSLYLDGQDAQKIPKLPPNLKCLFILYDLREVTEAYFPDFPSTLEELNLSSNINYQPHLTITDISYLVKLKKLSIINSKITEPVNLNKFPKSLTDLSICKSRVRKFTGTFADFPKLVNLNLSDNSLGNWLSSMPVEFSFGPAIQQIGLMQNLLDSETVINLLYNLKQSPNFGELFVENMPVPENL</sequence>
<dbReference type="SUPFAM" id="SSF52047">
    <property type="entry name" value="RNI-like"/>
    <property type="match status" value="1"/>
</dbReference>
<comment type="caution">
    <text evidence="3">The sequence shown here is derived from an EMBL/GenBank/DDBJ whole genome shotgun (WGS) entry which is preliminary data.</text>
</comment>
<dbReference type="InterPro" id="IPR050333">
    <property type="entry name" value="SLRP"/>
</dbReference>
<dbReference type="PANTHER" id="PTHR45712:SF31">
    <property type="entry name" value="PODOCAN"/>
    <property type="match status" value="1"/>
</dbReference>
<dbReference type="OrthoDB" id="5273213at2759"/>
<dbReference type="Proteomes" id="UP000011777">
    <property type="component" value="Unassembled WGS sequence"/>
</dbReference>
<dbReference type="STRING" id="1245528.M3HPC1"/>
<keyword evidence="4" id="KW-1185">Reference proteome</keyword>
<feature type="non-terminal residue" evidence="3">
    <location>
        <position position="1"/>
    </location>
</feature>
<evidence type="ECO:0000256" key="2">
    <source>
        <dbReference type="ARBA" id="ARBA00022737"/>
    </source>
</evidence>
<organism evidence="3 4">
    <name type="scientific">Candida maltosa (strain Xu316)</name>
    <name type="common">Yeast</name>
    <dbReference type="NCBI Taxonomy" id="1245528"/>
    <lineage>
        <taxon>Eukaryota</taxon>
        <taxon>Fungi</taxon>
        <taxon>Dikarya</taxon>
        <taxon>Ascomycota</taxon>
        <taxon>Saccharomycotina</taxon>
        <taxon>Pichiomycetes</taxon>
        <taxon>Debaryomycetaceae</taxon>
        <taxon>Candida/Lodderomyces clade</taxon>
        <taxon>Candida</taxon>
    </lineage>
</organism>
<reference evidence="3 4" key="1">
    <citation type="submission" date="2013-02" db="EMBL/GenBank/DDBJ databases">
        <title>Genome sequence of Candida maltosa Xu316, a potential industrial strain for xylitol and ethanol production.</title>
        <authorList>
            <person name="Yu J."/>
            <person name="Wang Q."/>
            <person name="Geng X."/>
            <person name="Bao W."/>
            <person name="He P."/>
            <person name="Cai J."/>
        </authorList>
    </citation>
    <scope>NUCLEOTIDE SEQUENCE [LARGE SCALE GENOMIC DNA]</scope>
    <source>
        <strain evidence="4">Xu316</strain>
    </source>
</reference>
<proteinExistence type="predicted"/>
<evidence type="ECO:0000256" key="1">
    <source>
        <dbReference type="ARBA" id="ARBA00022614"/>
    </source>
</evidence>
<name>M3HPC1_CANMX</name>
<dbReference type="InterPro" id="IPR032675">
    <property type="entry name" value="LRR_dom_sf"/>
</dbReference>
<dbReference type="EMBL" id="AOGT01000723">
    <property type="protein sequence ID" value="EMG49327.1"/>
    <property type="molecule type" value="Genomic_DNA"/>
</dbReference>
<dbReference type="HOGENOM" id="CLU_714874_0_0_1"/>
<evidence type="ECO:0000313" key="4">
    <source>
        <dbReference type="Proteomes" id="UP000011777"/>
    </source>
</evidence>
<dbReference type="AlphaFoldDB" id="M3HPC1"/>
<keyword evidence="1" id="KW-0433">Leucine-rich repeat</keyword>
<gene>
    <name evidence="3" type="ORF">G210_5924</name>
</gene>
<dbReference type="Gene3D" id="3.80.10.10">
    <property type="entry name" value="Ribonuclease Inhibitor"/>
    <property type="match status" value="2"/>
</dbReference>